<name>A0A0M4EDE8_DROBS</name>
<evidence type="ECO:0000256" key="2">
    <source>
        <dbReference type="SAM" id="SignalP"/>
    </source>
</evidence>
<dbReference type="EMBL" id="CP012524">
    <property type="protein sequence ID" value="ALC40988.1"/>
    <property type="molecule type" value="Genomic_DNA"/>
</dbReference>
<gene>
    <name evidence="3" type="ORF">Dbus_chr2Rg567</name>
</gene>
<evidence type="ECO:0000313" key="3">
    <source>
        <dbReference type="EMBL" id="ALC40988.1"/>
    </source>
</evidence>
<dbReference type="STRING" id="30019.A0A0M4EDE8"/>
<organism evidence="3 4">
    <name type="scientific">Drosophila busckii</name>
    <name type="common">Fruit fly</name>
    <dbReference type="NCBI Taxonomy" id="30019"/>
    <lineage>
        <taxon>Eukaryota</taxon>
        <taxon>Metazoa</taxon>
        <taxon>Ecdysozoa</taxon>
        <taxon>Arthropoda</taxon>
        <taxon>Hexapoda</taxon>
        <taxon>Insecta</taxon>
        <taxon>Pterygota</taxon>
        <taxon>Neoptera</taxon>
        <taxon>Endopterygota</taxon>
        <taxon>Diptera</taxon>
        <taxon>Brachycera</taxon>
        <taxon>Muscomorpha</taxon>
        <taxon>Ephydroidea</taxon>
        <taxon>Drosophilidae</taxon>
        <taxon>Drosophila</taxon>
    </lineage>
</organism>
<feature type="signal peptide" evidence="2">
    <location>
        <begin position="1"/>
        <end position="26"/>
    </location>
</feature>
<proteinExistence type="predicted"/>
<dbReference type="AlphaFoldDB" id="A0A0M4EDE8"/>
<feature type="compositionally biased region" description="Polar residues" evidence="1">
    <location>
        <begin position="151"/>
        <end position="163"/>
    </location>
</feature>
<protein>
    <submittedName>
        <fullName evidence="3">CG11395</fullName>
    </submittedName>
</protein>
<evidence type="ECO:0000313" key="4">
    <source>
        <dbReference type="Proteomes" id="UP000494163"/>
    </source>
</evidence>
<dbReference type="OrthoDB" id="7870095at2759"/>
<evidence type="ECO:0000256" key="1">
    <source>
        <dbReference type="SAM" id="MobiDB-lite"/>
    </source>
</evidence>
<reference evidence="3 4" key="1">
    <citation type="submission" date="2015-08" db="EMBL/GenBank/DDBJ databases">
        <title>Ancestral chromatin configuration constrains chromatin evolution on differentiating sex chromosomes in Drosophila.</title>
        <authorList>
            <person name="Zhou Q."/>
            <person name="Bachtrog D."/>
        </authorList>
    </citation>
    <scope>NUCLEOTIDE SEQUENCE [LARGE SCALE GENOMIC DNA]</scope>
    <source>
        <tissue evidence="3">Whole larvae</tissue>
    </source>
</reference>
<sequence>MALLARFTGLSLALLIMLRNAQPMQAQAHWENPHWSHGQAGYDHGGWGYSGPMERRPAGWQQPRFDRPYANAGFDSHWQPQHGPGFVQLPRHGHFHDHEWPHHGQFYPHGRHMDPGSFPGQGEAPLQPRPFPEQEEQAPANPLQPRPIPSPTESTDAQQQPTTDYVYPNPTRPSTPVEDQLVFSRRLQPRPEPEVMDYSKFNFPHPDATNPQILDTKVEDPTAIQPRPIQEQPAGHLEDYTIQPRPAAGNVQRINDAIASIFSDKEYLSPQVVSSSDPKAQAGGGAQIEYIGTRNLFETSPVCAEGTELKAGHCRYKA</sequence>
<keyword evidence="2" id="KW-0732">Signal</keyword>
<feature type="chain" id="PRO_5005793071" evidence="2">
    <location>
        <begin position="27"/>
        <end position="318"/>
    </location>
</feature>
<feature type="region of interest" description="Disordered" evidence="1">
    <location>
        <begin position="81"/>
        <end position="178"/>
    </location>
</feature>
<accession>A0A0M4EDE8</accession>
<keyword evidence="4" id="KW-1185">Reference proteome</keyword>
<dbReference type="Proteomes" id="UP000494163">
    <property type="component" value="Chromosome 2R"/>
</dbReference>